<dbReference type="Pfam" id="PF22696">
    <property type="entry name" value="Putative_PNPOx_2"/>
    <property type="match status" value="1"/>
</dbReference>
<name>A0A510JDC6_9FUSO</name>
<sequence>MDVKDKFRELMKVSNDIALASSSSDNQPNVRIVRFYYDEKDNLLYFLTLKNSQKTSEFEENNKVAFTTVPKNSLQHVKAKGIVTKSKKSVQDLKETFIEKIPSIKMNIEQGEAFMDLYEISFSKVTVTLDQKHVENIEII</sequence>
<evidence type="ECO:0000259" key="1">
    <source>
        <dbReference type="Pfam" id="PF22696"/>
    </source>
</evidence>
<dbReference type="InterPro" id="IPR055196">
    <property type="entry name" value="Putative_PNPOx_2"/>
</dbReference>
<dbReference type="KEGG" id="lgo:JCM16774_2028"/>
<gene>
    <name evidence="2" type="ORF">JCM16774_2028</name>
</gene>
<feature type="domain" description="Pyridoxamine 5'-phosphate oxidase-like" evidence="1">
    <location>
        <begin position="11"/>
        <end position="130"/>
    </location>
</feature>
<dbReference type="EMBL" id="AP019822">
    <property type="protein sequence ID" value="BBM37076.1"/>
    <property type="molecule type" value="Genomic_DNA"/>
</dbReference>
<reference evidence="2 3" key="1">
    <citation type="submission" date="2019-07" db="EMBL/GenBank/DDBJ databases">
        <title>Complete Genome Sequence of Leptotrichia goodfellowii Strain JCM 16774.</title>
        <authorList>
            <person name="Watanabe S."/>
            <person name="Cui L."/>
        </authorList>
    </citation>
    <scope>NUCLEOTIDE SEQUENCE [LARGE SCALE GENOMIC DNA]</scope>
    <source>
        <strain evidence="2 3">JCM16774</strain>
    </source>
</reference>
<proteinExistence type="predicted"/>
<dbReference type="AlphaFoldDB" id="A0A510JDC6"/>
<evidence type="ECO:0000313" key="2">
    <source>
        <dbReference type="EMBL" id="BBM37076.1"/>
    </source>
</evidence>
<evidence type="ECO:0000313" key="3">
    <source>
        <dbReference type="Proteomes" id="UP000321606"/>
    </source>
</evidence>
<dbReference type="Gene3D" id="2.30.110.10">
    <property type="entry name" value="Electron Transport, Fmn-binding Protein, Chain A"/>
    <property type="match status" value="1"/>
</dbReference>
<accession>A0A510JDC6</accession>
<dbReference type="STRING" id="714315.GCA_000516535_02026"/>
<dbReference type="InterPro" id="IPR012349">
    <property type="entry name" value="Split_barrel_FMN-bd"/>
</dbReference>
<dbReference type="SUPFAM" id="SSF50475">
    <property type="entry name" value="FMN-binding split barrel"/>
    <property type="match status" value="1"/>
</dbReference>
<dbReference type="Proteomes" id="UP000321606">
    <property type="component" value="Chromosome"/>
</dbReference>
<organism evidence="2 3">
    <name type="scientific">Pseudoleptotrichia goodfellowii</name>
    <dbReference type="NCBI Taxonomy" id="157692"/>
    <lineage>
        <taxon>Bacteria</taxon>
        <taxon>Fusobacteriati</taxon>
        <taxon>Fusobacteriota</taxon>
        <taxon>Fusobacteriia</taxon>
        <taxon>Fusobacteriales</taxon>
        <taxon>Leptotrichiaceae</taxon>
        <taxon>Pseudoleptotrichia</taxon>
    </lineage>
</organism>
<protein>
    <submittedName>
        <fullName evidence="2">Pyridoxamine 5'-phosphate oxidase family protein</fullName>
    </submittedName>
</protein>
<dbReference type="RefSeq" id="WP_006807642.1">
    <property type="nucleotide sequence ID" value="NZ_AP019822.1"/>
</dbReference>